<proteinExistence type="predicted"/>
<protein>
    <submittedName>
        <fullName evidence="1">Uncharacterized protein</fullName>
    </submittedName>
</protein>
<sequence>MTNTNTSVSDRAENSRILLTKKGMSDTELDKIKRRLKKNGWLYVEKKDAVDLTDSERLRTVMMMTSPFIELNLTVGKGKNTNHLLHKLNEDGWKIVRIIPVSSDRRCIKMIREVFSHTETPYGKPGTK</sequence>
<dbReference type="Proteomes" id="UP001152795">
    <property type="component" value="Unassembled WGS sequence"/>
</dbReference>
<evidence type="ECO:0000313" key="2">
    <source>
        <dbReference type="Proteomes" id="UP001152795"/>
    </source>
</evidence>
<dbReference type="EMBL" id="CACRXK020002541">
    <property type="protein sequence ID" value="CAB3994808.1"/>
    <property type="molecule type" value="Genomic_DNA"/>
</dbReference>
<evidence type="ECO:0000313" key="1">
    <source>
        <dbReference type="EMBL" id="CAB3994808.1"/>
    </source>
</evidence>
<name>A0A7D9DX09_PARCT</name>
<keyword evidence="2" id="KW-1185">Reference proteome</keyword>
<comment type="caution">
    <text evidence="1">The sequence shown here is derived from an EMBL/GenBank/DDBJ whole genome shotgun (WGS) entry which is preliminary data.</text>
</comment>
<gene>
    <name evidence="1" type="ORF">PACLA_8A071565</name>
</gene>
<accession>A0A7D9DX09</accession>
<reference evidence="1" key="1">
    <citation type="submission" date="2020-04" db="EMBL/GenBank/DDBJ databases">
        <authorList>
            <person name="Alioto T."/>
            <person name="Alioto T."/>
            <person name="Gomez Garrido J."/>
        </authorList>
    </citation>
    <scope>NUCLEOTIDE SEQUENCE</scope>
    <source>
        <strain evidence="1">A484AB</strain>
    </source>
</reference>
<organism evidence="1 2">
    <name type="scientific">Paramuricea clavata</name>
    <name type="common">Red gorgonian</name>
    <name type="synonym">Violescent sea-whip</name>
    <dbReference type="NCBI Taxonomy" id="317549"/>
    <lineage>
        <taxon>Eukaryota</taxon>
        <taxon>Metazoa</taxon>
        <taxon>Cnidaria</taxon>
        <taxon>Anthozoa</taxon>
        <taxon>Octocorallia</taxon>
        <taxon>Malacalcyonacea</taxon>
        <taxon>Plexauridae</taxon>
        <taxon>Paramuricea</taxon>
    </lineage>
</organism>
<dbReference type="AlphaFoldDB" id="A0A7D9DX09"/>